<gene>
    <name evidence="1" type="ORF">DSO57_1019336</name>
</gene>
<evidence type="ECO:0000313" key="2">
    <source>
        <dbReference type="Proteomes" id="UP001165960"/>
    </source>
</evidence>
<name>A0ACC2SH45_9FUNG</name>
<protein>
    <submittedName>
        <fullName evidence="1">Uncharacterized protein</fullName>
    </submittedName>
</protein>
<proteinExistence type="predicted"/>
<dbReference type="EMBL" id="QTSX02005057">
    <property type="protein sequence ID" value="KAJ9061556.1"/>
    <property type="molecule type" value="Genomic_DNA"/>
</dbReference>
<comment type="caution">
    <text evidence="1">The sequence shown here is derived from an EMBL/GenBank/DDBJ whole genome shotgun (WGS) entry which is preliminary data.</text>
</comment>
<accession>A0ACC2SH45</accession>
<keyword evidence="2" id="KW-1185">Reference proteome</keyword>
<evidence type="ECO:0000313" key="1">
    <source>
        <dbReference type="EMBL" id="KAJ9061556.1"/>
    </source>
</evidence>
<organism evidence="1 2">
    <name type="scientific">Entomophthora muscae</name>
    <dbReference type="NCBI Taxonomy" id="34485"/>
    <lineage>
        <taxon>Eukaryota</taxon>
        <taxon>Fungi</taxon>
        <taxon>Fungi incertae sedis</taxon>
        <taxon>Zoopagomycota</taxon>
        <taxon>Entomophthoromycotina</taxon>
        <taxon>Entomophthoromycetes</taxon>
        <taxon>Entomophthorales</taxon>
        <taxon>Entomophthoraceae</taxon>
        <taxon>Entomophthora</taxon>
    </lineage>
</organism>
<reference evidence="1" key="1">
    <citation type="submission" date="2022-04" db="EMBL/GenBank/DDBJ databases">
        <title>Genome of the entomopathogenic fungus Entomophthora muscae.</title>
        <authorList>
            <person name="Elya C."/>
            <person name="Lovett B.R."/>
            <person name="Lee E."/>
            <person name="Macias A.M."/>
            <person name="Hajek A.E."/>
            <person name="De Bivort B.L."/>
            <person name="Kasson M.T."/>
            <person name="De Fine Licht H.H."/>
            <person name="Stajich J.E."/>
        </authorList>
    </citation>
    <scope>NUCLEOTIDE SEQUENCE</scope>
    <source>
        <strain evidence="1">Berkeley</strain>
    </source>
</reference>
<dbReference type="Proteomes" id="UP001165960">
    <property type="component" value="Unassembled WGS sequence"/>
</dbReference>
<sequence>MRYIARSSRTGPVSQSFQPNSDKNKDVPHFHDARPWDRSFGASGNDKLITSSTAEVIVGNQHVEMQLLVYSLS</sequence>